<feature type="compositionally biased region" description="Basic and acidic residues" evidence="1">
    <location>
        <begin position="83"/>
        <end position="93"/>
    </location>
</feature>
<dbReference type="EMBL" id="CAKKNE010000005">
    <property type="protein sequence ID" value="CAH0375945.1"/>
    <property type="molecule type" value="Genomic_DNA"/>
</dbReference>
<organism evidence="2">
    <name type="scientific">Pelagomonas calceolata</name>
    <dbReference type="NCBI Taxonomy" id="35677"/>
    <lineage>
        <taxon>Eukaryota</taxon>
        <taxon>Sar</taxon>
        <taxon>Stramenopiles</taxon>
        <taxon>Ochrophyta</taxon>
        <taxon>Pelagophyceae</taxon>
        <taxon>Pelagomonadales</taxon>
        <taxon>Pelagomonadaceae</taxon>
        <taxon>Pelagomonas</taxon>
    </lineage>
</organism>
<evidence type="ECO:0000313" key="4">
    <source>
        <dbReference type="Proteomes" id="UP000789595"/>
    </source>
</evidence>
<keyword evidence="4" id="KW-1185">Reference proteome</keyword>
<feature type="region of interest" description="Disordered" evidence="1">
    <location>
        <begin position="412"/>
        <end position="445"/>
    </location>
</feature>
<proteinExistence type="predicted"/>
<name>A0A7S4A459_9STRA</name>
<dbReference type="OrthoDB" id="10682357at2759"/>
<feature type="region of interest" description="Disordered" evidence="1">
    <location>
        <begin position="74"/>
        <end position="102"/>
    </location>
</feature>
<feature type="compositionally biased region" description="Acidic residues" evidence="1">
    <location>
        <begin position="19"/>
        <end position="33"/>
    </location>
</feature>
<reference evidence="3" key="2">
    <citation type="submission" date="2021-11" db="EMBL/GenBank/DDBJ databases">
        <authorList>
            <consortium name="Genoscope - CEA"/>
            <person name="William W."/>
        </authorList>
    </citation>
    <scope>NUCLEOTIDE SEQUENCE</scope>
</reference>
<dbReference type="AlphaFoldDB" id="A0A7S4A459"/>
<feature type="compositionally biased region" description="Basic and acidic residues" evidence="1">
    <location>
        <begin position="652"/>
        <end position="662"/>
    </location>
</feature>
<dbReference type="EMBL" id="HBIW01021437">
    <property type="protein sequence ID" value="CAE0703016.1"/>
    <property type="molecule type" value="Transcribed_RNA"/>
</dbReference>
<feature type="region of interest" description="Disordered" evidence="1">
    <location>
        <begin position="1"/>
        <end position="59"/>
    </location>
</feature>
<accession>A0A7S4A459</accession>
<protein>
    <submittedName>
        <fullName evidence="2">Uncharacterized protein</fullName>
    </submittedName>
</protein>
<evidence type="ECO:0000256" key="1">
    <source>
        <dbReference type="SAM" id="MobiDB-lite"/>
    </source>
</evidence>
<feature type="compositionally biased region" description="Basic and acidic residues" evidence="1">
    <location>
        <begin position="626"/>
        <end position="644"/>
    </location>
</feature>
<evidence type="ECO:0000313" key="2">
    <source>
        <dbReference type="EMBL" id="CAE0703016.1"/>
    </source>
</evidence>
<sequence>MSGLGPHATEFSPAGQHDDYDDDFDDDSFEDDAPAQLSPISEAVPPSTPMSPRDEASLDAREEFIRRWRAKEAEADAGMRVVDQSRKPIDRTRLPPAPVPEHMHIEGGDAAAAREEARQLRDQLSLIRKESVVHPNQVDESPRVAQLLREKETLLEEVAARDRTVASLENQLGDSEKKVVFLERHLSKLDHALESLHRDAESNASEHEADADAASAASPVLEKEPVQTSEVSLVARDELDIARAALQGAEAREKEVRDERDKALQRCELLLEEKRELETKVINARKRAEEAVEARIVDAVNARVKGESTAVADERVAMLSEELDRARSDAVVYAAAAARDAARDGVELRDANDALEEKLEASLRLQAMAEARAETAAEALESLRMSSRQVKEADDQRIEELEERLAVAEGLHADASRQVTEKSQEVEKVHSTSKALGDEADDTRKELEDVVKEKNDLRRRVVEAEQASLDSRRVLEAQVQKLEAQLSQSEARVLSLEKDVAEQAVARLEALPETAGAVQAAHQDRLAAAALRAEAAADRALAQQARSDAAAARSDAAQDAPSPKLLEPRGYDVVEAAVAPENAASRDDAIMRAAAPTLALGAAWAQTAGLARAARDDRAAAAAQREAADRDRAAAARDRSEAAKELAAAQMERSDAAERGRQDAQTAQDDVRKLARRIVGRVMRRHQQHALRSVFDALRPQRIDGRRWAVLGVAIAEQGRRGRRATLRRAWRSLLIDKPPEIEVADLADPEERKRRVDAAARRASKAAEAAAAARGDLEGLNREEPDASKAIVFQRSKDAPGGVVGVDGQAICSAFQFGGCAHQSQTGLVVHQKPDGSTQWLWHACVACARASGQLRTHARFGDIRSCPLSADVAVPCKTKPLGESNKDVQDTLSKHREDMIRRYAGERDDLMAALGAALTNLHSIGASYPRWIWERYERHRTSAGAWTYTSKSGV</sequence>
<gene>
    <name evidence="2" type="ORF">PCAL00307_LOCUS18463</name>
    <name evidence="3" type="ORF">PECAL_5P04980</name>
</gene>
<evidence type="ECO:0000313" key="3">
    <source>
        <dbReference type="EMBL" id="CAH0375945.1"/>
    </source>
</evidence>
<reference evidence="2" key="1">
    <citation type="submission" date="2021-01" db="EMBL/GenBank/DDBJ databases">
        <authorList>
            <person name="Corre E."/>
            <person name="Pelletier E."/>
            <person name="Niang G."/>
            <person name="Scheremetjew M."/>
            <person name="Finn R."/>
            <person name="Kale V."/>
            <person name="Holt S."/>
            <person name="Cochrane G."/>
            <person name="Meng A."/>
            <person name="Brown T."/>
            <person name="Cohen L."/>
        </authorList>
    </citation>
    <scope>NUCLEOTIDE SEQUENCE</scope>
    <source>
        <strain evidence="2">CCMP1756</strain>
    </source>
</reference>
<feature type="region of interest" description="Disordered" evidence="1">
    <location>
        <begin position="197"/>
        <end position="229"/>
    </location>
</feature>
<feature type="compositionally biased region" description="Basic and acidic residues" evidence="1">
    <location>
        <begin position="197"/>
        <end position="210"/>
    </location>
</feature>
<feature type="region of interest" description="Disordered" evidence="1">
    <location>
        <begin position="621"/>
        <end position="670"/>
    </location>
</feature>
<dbReference type="Proteomes" id="UP000789595">
    <property type="component" value="Unassembled WGS sequence"/>
</dbReference>
<feature type="compositionally biased region" description="Basic and acidic residues" evidence="1">
    <location>
        <begin position="412"/>
        <end position="430"/>
    </location>
</feature>